<evidence type="ECO:0000313" key="4">
    <source>
        <dbReference type="Proteomes" id="UP001249851"/>
    </source>
</evidence>
<keyword evidence="1" id="KW-0175">Coiled coil</keyword>
<dbReference type="AlphaFoldDB" id="A0AAD9QDD7"/>
<feature type="coiled-coil region" evidence="1">
    <location>
        <begin position="54"/>
        <end position="161"/>
    </location>
</feature>
<accession>A0AAD9QDD7</accession>
<reference evidence="3" key="2">
    <citation type="journal article" date="2023" name="Science">
        <title>Genomic signatures of disease resistance in endangered staghorn corals.</title>
        <authorList>
            <person name="Vollmer S.V."/>
            <person name="Selwyn J.D."/>
            <person name="Despard B.A."/>
            <person name="Roesel C.L."/>
        </authorList>
    </citation>
    <scope>NUCLEOTIDE SEQUENCE</scope>
    <source>
        <strain evidence="3">K2</strain>
    </source>
</reference>
<dbReference type="Gene3D" id="3.30.70.1820">
    <property type="entry name" value="L1 transposable element, RRM domain"/>
    <property type="match status" value="1"/>
</dbReference>
<protein>
    <submittedName>
        <fullName evidence="3">Uncharacterized protein</fullName>
    </submittedName>
</protein>
<evidence type="ECO:0000313" key="3">
    <source>
        <dbReference type="EMBL" id="KAK2559259.1"/>
    </source>
</evidence>
<dbReference type="InterPro" id="IPR004244">
    <property type="entry name" value="Transposase_22"/>
</dbReference>
<evidence type="ECO:0000256" key="1">
    <source>
        <dbReference type="SAM" id="Coils"/>
    </source>
</evidence>
<organism evidence="3 4">
    <name type="scientific">Acropora cervicornis</name>
    <name type="common">Staghorn coral</name>
    <dbReference type="NCBI Taxonomy" id="6130"/>
    <lineage>
        <taxon>Eukaryota</taxon>
        <taxon>Metazoa</taxon>
        <taxon>Cnidaria</taxon>
        <taxon>Anthozoa</taxon>
        <taxon>Hexacorallia</taxon>
        <taxon>Scleractinia</taxon>
        <taxon>Astrocoeniina</taxon>
        <taxon>Acroporidae</taxon>
        <taxon>Acropora</taxon>
    </lineage>
</organism>
<proteinExistence type="predicted"/>
<gene>
    <name evidence="3" type="ORF">P5673_018402</name>
</gene>
<name>A0AAD9QDD7_ACRCE</name>
<feature type="region of interest" description="Disordered" evidence="2">
    <location>
        <begin position="1"/>
        <end position="36"/>
    </location>
</feature>
<keyword evidence="4" id="KW-1185">Reference proteome</keyword>
<evidence type="ECO:0000256" key="2">
    <source>
        <dbReference type="SAM" id="MobiDB-lite"/>
    </source>
</evidence>
<reference evidence="3" key="1">
    <citation type="journal article" date="2023" name="G3 (Bethesda)">
        <title>Whole genome assembly and annotation of the endangered Caribbean coral Acropora cervicornis.</title>
        <authorList>
            <person name="Selwyn J.D."/>
            <person name="Vollmer S.V."/>
        </authorList>
    </citation>
    <scope>NUCLEOTIDE SEQUENCE</scope>
    <source>
        <strain evidence="3">K2</strain>
    </source>
</reference>
<comment type="caution">
    <text evidence="3">The sequence shown here is derived from an EMBL/GenBank/DDBJ whole genome shotgun (WGS) entry which is preliminary data.</text>
</comment>
<feature type="compositionally biased region" description="Basic and acidic residues" evidence="2">
    <location>
        <begin position="1"/>
        <end position="18"/>
    </location>
</feature>
<dbReference type="Proteomes" id="UP001249851">
    <property type="component" value="Unassembled WGS sequence"/>
</dbReference>
<dbReference type="EMBL" id="JARQWQ010000041">
    <property type="protein sequence ID" value="KAK2559259.1"/>
    <property type="molecule type" value="Genomic_DNA"/>
</dbReference>
<sequence length="311" mass="36184">MENLLKRILEKKRSERSSSGESSTSPDAKKSRSGDFNFSEVEELEAEDEIFTALNMAEVLHKTLEEINRKLEKLDAIQTTVNDVQASFQKLEERIQKLECSHTTANRDIENLTQNLKSVEMQQQKSAASALDHREGTSLALTDLKKANVDLQAKLKEIEDKNLYLEAYSRRENIIFENIRQATDKEDTELVLRTFLETELGYKDAHTLEIQRVHRLGKKRNEEKPRPIIARFLRYKDCEEILSMGSRLRGSTFRMYQDLPHEIVARRRKQMNTFKEARRSNIPASFSREQPDKLFIKGKFWPAGKPLEIPE</sequence>
<dbReference type="PANTHER" id="PTHR11505">
    <property type="entry name" value="L1 TRANSPOSABLE ELEMENT-RELATED"/>
    <property type="match status" value="1"/>
</dbReference>